<feature type="region of interest" description="Disordered" evidence="1">
    <location>
        <begin position="47"/>
        <end position="68"/>
    </location>
</feature>
<accession>A0ABX0JQQ2</accession>
<reference evidence="2 3" key="1">
    <citation type="journal article" date="2020" name="Int. J. Syst. Evol. Microbiol.">
        <title>Novel acetic acid bacteria from cider fermentations: Acetobacter conturbans sp. nov. and Acetobacter fallax sp. nov.</title>
        <authorList>
            <person name="Sombolestani A.S."/>
            <person name="Cleenwerck I."/>
            <person name="Cnockaert M."/>
            <person name="Borremans W."/>
            <person name="Wieme A.D."/>
            <person name="De Vuyst L."/>
            <person name="Vandamme P."/>
        </authorList>
    </citation>
    <scope>NUCLEOTIDE SEQUENCE [LARGE SCALE GENOMIC DNA]</scope>
    <source>
        <strain evidence="2 3">LMG 30640</strain>
    </source>
</reference>
<evidence type="ECO:0000256" key="1">
    <source>
        <dbReference type="SAM" id="MobiDB-lite"/>
    </source>
</evidence>
<evidence type="ECO:0000313" key="2">
    <source>
        <dbReference type="EMBL" id="NHN85793.1"/>
    </source>
</evidence>
<gene>
    <name evidence="2" type="ORF">GOB93_14245</name>
</gene>
<evidence type="ECO:0000313" key="3">
    <source>
        <dbReference type="Proteomes" id="UP000635278"/>
    </source>
</evidence>
<proteinExistence type="predicted"/>
<dbReference type="EMBL" id="WOTB01000020">
    <property type="protein sequence ID" value="NHN85793.1"/>
    <property type="molecule type" value="Genomic_DNA"/>
</dbReference>
<organism evidence="2 3">
    <name type="scientific">Acetobacter musti</name>
    <dbReference type="NCBI Taxonomy" id="864732"/>
    <lineage>
        <taxon>Bacteria</taxon>
        <taxon>Pseudomonadati</taxon>
        <taxon>Pseudomonadota</taxon>
        <taxon>Alphaproteobacteria</taxon>
        <taxon>Acetobacterales</taxon>
        <taxon>Acetobacteraceae</taxon>
        <taxon>Acetobacter</taxon>
    </lineage>
</organism>
<feature type="region of interest" description="Disordered" evidence="1">
    <location>
        <begin position="1"/>
        <end position="31"/>
    </location>
</feature>
<name>A0ABX0JQQ2_9PROT</name>
<dbReference type="RefSeq" id="WP_173584184.1">
    <property type="nucleotide sequence ID" value="NZ_WOTB01000020.1"/>
</dbReference>
<protein>
    <submittedName>
        <fullName evidence="2">Uncharacterized protein</fullName>
    </submittedName>
</protein>
<feature type="compositionally biased region" description="Polar residues" evidence="1">
    <location>
        <begin position="20"/>
        <end position="31"/>
    </location>
</feature>
<dbReference type="Proteomes" id="UP000635278">
    <property type="component" value="Unassembled WGS sequence"/>
</dbReference>
<keyword evidence="3" id="KW-1185">Reference proteome</keyword>
<comment type="caution">
    <text evidence="2">The sequence shown here is derived from an EMBL/GenBank/DDBJ whole genome shotgun (WGS) entry which is preliminary data.</text>
</comment>
<sequence length="68" mass="6572">MGLFSSPKLTAPTPTPAPGQSVNESGAQQAASTVNAAKLAGGFGSTLLTSSQGLTQTATNAPKTLLGA</sequence>
<feature type="compositionally biased region" description="Low complexity" evidence="1">
    <location>
        <begin position="47"/>
        <end position="59"/>
    </location>
</feature>